<sequence length="204" mass="22210">MAKATDHCAAGAHSTETGYLVYWIGVNQRIVHLLQNVPVVVSFSPTKAHTDRCSLSRFIELRTCRMEGERVTTAPPGHVVCVLGISYQAGQSIDTTITLTGSSSETPGNSINSLNRERVHLFGWDNSTPPGHGRVLLQSAGGKVVHASRPVTWAFSRQTNQASSSYRSREQLATALVFHGRSQSANQLIGLIKPLYKAKSVRSR</sequence>
<dbReference type="EMBL" id="NIRI02000042">
    <property type="protein sequence ID" value="KAG5450295.1"/>
    <property type="molecule type" value="Genomic_DNA"/>
</dbReference>
<name>A0A8T1MN83_CLOSI</name>
<reference evidence="1 2" key="1">
    <citation type="journal article" date="2018" name="Biotechnol. Adv.">
        <title>Improved genomic resources and new bioinformatic workflow for the carcinogenic parasite Clonorchis sinensis: Biotechnological implications.</title>
        <authorList>
            <person name="Wang D."/>
            <person name="Korhonen P.K."/>
            <person name="Gasser R.B."/>
            <person name="Young N.D."/>
        </authorList>
    </citation>
    <scope>NUCLEOTIDE SEQUENCE [LARGE SCALE GENOMIC DNA]</scope>
    <source>
        <strain evidence="1">Cs-k2</strain>
    </source>
</reference>
<evidence type="ECO:0000313" key="2">
    <source>
        <dbReference type="Proteomes" id="UP000286415"/>
    </source>
</evidence>
<organism evidence="1 2">
    <name type="scientific">Clonorchis sinensis</name>
    <name type="common">Chinese liver fluke</name>
    <dbReference type="NCBI Taxonomy" id="79923"/>
    <lineage>
        <taxon>Eukaryota</taxon>
        <taxon>Metazoa</taxon>
        <taxon>Spiralia</taxon>
        <taxon>Lophotrochozoa</taxon>
        <taxon>Platyhelminthes</taxon>
        <taxon>Trematoda</taxon>
        <taxon>Digenea</taxon>
        <taxon>Opisthorchiida</taxon>
        <taxon>Opisthorchiata</taxon>
        <taxon>Opisthorchiidae</taxon>
        <taxon>Clonorchis</taxon>
    </lineage>
</organism>
<dbReference type="AlphaFoldDB" id="A0A8T1MN83"/>
<proteinExistence type="predicted"/>
<gene>
    <name evidence="1" type="ORF">CSKR_201165</name>
</gene>
<comment type="caution">
    <text evidence="1">The sequence shown here is derived from an EMBL/GenBank/DDBJ whole genome shotgun (WGS) entry which is preliminary data.</text>
</comment>
<protein>
    <submittedName>
        <fullName evidence="1">Uncharacterized protein</fullName>
    </submittedName>
</protein>
<dbReference type="Proteomes" id="UP000286415">
    <property type="component" value="Unassembled WGS sequence"/>
</dbReference>
<evidence type="ECO:0000313" key="1">
    <source>
        <dbReference type="EMBL" id="KAG5450295.1"/>
    </source>
</evidence>
<reference evidence="1 2" key="2">
    <citation type="journal article" date="2021" name="Genomics">
        <title>High-quality reference genome for Clonorchis sinensis.</title>
        <authorList>
            <person name="Young N.D."/>
            <person name="Stroehlein A.J."/>
            <person name="Kinkar L."/>
            <person name="Wang T."/>
            <person name="Sohn W.M."/>
            <person name="Chang B.C.H."/>
            <person name="Kaur P."/>
            <person name="Weisz D."/>
            <person name="Dudchenko O."/>
            <person name="Aiden E.L."/>
            <person name="Korhonen P.K."/>
            <person name="Gasser R.B."/>
        </authorList>
    </citation>
    <scope>NUCLEOTIDE SEQUENCE [LARGE SCALE GENOMIC DNA]</scope>
    <source>
        <strain evidence="1">Cs-k2</strain>
    </source>
</reference>
<keyword evidence="2" id="KW-1185">Reference proteome</keyword>
<accession>A0A8T1MN83</accession>